<organism evidence="1 2">
    <name type="scientific">Geobacillus proteiniphilus</name>
    <dbReference type="NCBI Taxonomy" id="860353"/>
    <lineage>
        <taxon>Bacteria</taxon>
        <taxon>Bacillati</taxon>
        <taxon>Bacillota</taxon>
        <taxon>Bacilli</taxon>
        <taxon>Bacillales</taxon>
        <taxon>Anoxybacillaceae</taxon>
        <taxon>Geobacillus</taxon>
    </lineage>
</organism>
<evidence type="ECO:0000313" key="1">
    <source>
        <dbReference type="EMBL" id="OKO92214.1"/>
    </source>
</evidence>
<proteinExistence type="predicted"/>
<dbReference type="Proteomes" id="UP000186030">
    <property type="component" value="Unassembled WGS sequence"/>
</dbReference>
<evidence type="ECO:0000313" key="2">
    <source>
        <dbReference type="Proteomes" id="UP000186030"/>
    </source>
</evidence>
<accession>A0A1Q5SW51</accession>
<gene>
    <name evidence="1" type="ORF">BRO54_2470</name>
</gene>
<sequence>MLIEATEGGERSSPLLFVLQIDAVHCWCIIFLKIYKSIFTNNFLLIMIIL</sequence>
<reference evidence="1 2" key="1">
    <citation type="submission" date="2016-11" db="EMBL/GenBank/DDBJ databases">
        <authorList>
            <person name="Kadnikov V."/>
            <person name="Nazina T."/>
        </authorList>
    </citation>
    <scope>NUCLEOTIDE SEQUENCE [LARGE SCALE GENOMIC DNA]</scope>
    <source>
        <strain evidence="1 2">1017</strain>
    </source>
</reference>
<reference evidence="2" key="2">
    <citation type="submission" date="2017-01" db="EMBL/GenBank/DDBJ databases">
        <title>Genome sequencing and annotation of Geobacillus sp. 1017, a Hydrocarbon-Oxidizing Thermophilic Bacterium Isolated from a Heavy Oil Reservoir (China).</title>
        <authorList>
            <person name="Kadnikov V.V."/>
            <person name="Mardanov A.V."/>
            <person name="Poltaraus A.B."/>
            <person name="Sokolova D.S."/>
            <person name="Semenova E.M."/>
            <person name="Ravin N.V."/>
            <person name="Tourova T.P."/>
            <person name="Nazina T.N."/>
        </authorList>
    </citation>
    <scope>NUCLEOTIDE SEQUENCE [LARGE SCALE GENOMIC DNA]</scope>
    <source>
        <strain evidence="2">1017</strain>
    </source>
</reference>
<name>A0A1Q5SW51_9BACL</name>
<protein>
    <submittedName>
        <fullName evidence="1">Uncharacterized protein</fullName>
    </submittedName>
</protein>
<dbReference type="AlphaFoldDB" id="A0A1Q5SW51"/>
<dbReference type="EMBL" id="MQMG01000032">
    <property type="protein sequence ID" value="OKO92214.1"/>
    <property type="molecule type" value="Genomic_DNA"/>
</dbReference>
<comment type="caution">
    <text evidence="1">The sequence shown here is derived from an EMBL/GenBank/DDBJ whole genome shotgun (WGS) entry which is preliminary data.</text>
</comment>